<name>A0A9X1LYC9_9MICO</name>
<accession>A0A9X1LYC9</accession>
<evidence type="ECO:0000313" key="2">
    <source>
        <dbReference type="EMBL" id="MCC2034036.1"/>
    </source>
</evidence>
<evidence type="ECO:0000313" key="3">
    <source>
        <dbReference type="Proteomes" id="UP001139354"/>
    </source>
</evidence>
<protein>
    <submittedName>
        <fullName evidence="2">Uncharacterized protein</fullName>
    </submittedName>
</protein>
<proteinExistence type="predicted"/>
<dbReference type="InterPro" id="IPR006311">
    <property type="entry name" value="TAT_signal"/>
</dbReference>
<dbReference type="PROSITE" id="PS51318">
    <property type="entry name" value="TAT"/>
    <property type="match status" value="1"/>
</dbReference>
<feature type="region of interest" description="Disordered" evidence="1">
    <location>
        <begin position="28"/>
        <end position="78"/>
    </location>
</feature>
<organism evidence="2 3">
    <name type="scientific">Microbacterium allomyrinae</name>
    <dbReference type="NCBI Taxonomy" id="2830666"/>
    <lineage>
        <taxon>Bacteria</taxon>
        <taxon>Bacillati</taxon>
        <taxon>Actinomycetota</taxon>
        <taxon>Actinomycetes</taxon>
        <taxon>Micrococcales</taxon>
        <taxon>Microbacteriaceae</taxon>
        <taxon>Microbacterium</taxon>
    </lineage>
</organism>
<dbReference type="AlphaFoldDB" id="A0A9X1LYC9"/>
<gene>
    <name evidence="2" type="ORF">KEC57_17750</name>
</gene>
<reference evidence="2" key="1">
    <citation type="submission" date="2021-04" db="EMBL/GenBank/DDBJ databases">
        <title>Microbacterium tenobrionis sp. nov. and Microbacterium allomyrinae sp. nov., isolated from larvae of Tenobrio molitor and Allomyrina dichotoma, respectively.</title>
        <authorList>
            <person name="Lee S.D."/>
        </authorList>
    </citation>
    <scope>NUCLEOTIDE SEQUENCE</scope>
    <source>
        <strain evidence="2">BWT-G7</strain>
    </source>
</reference>
<comment type="caution">
    <text evidence="2">The sequence shown here is derived from an EMBL/GenBank/DDBJ whole genome shotgun (WGS) entry which is preliminary data.</text>
</comment>
<sequence length="413" mass="43360">MAHEVDRRGFLVGGLLLTAVVTAGCAPQRRPAVASPPSSTAATATPEAPPATAPPAADGRPVPQTSFGPNGTHYPEQTPWLGAAAATDLIVDCDWTAIAEAITALSATQVADGVVLRVKPGTLPGGGANSSSEAVLANAGDGAWTRHVAICPRDGVGSVTISAGIRLDKCSWLALFGFVSPEAFALTQCASIQIGWSRFDAANITRGGTDLAFYELVLGFRYNDEDTVGIRPTEQYAMTGISRYGCVFGPSVKAADSGAHCDTMQLEGTGTGTFGPFTSVDCVDYGSSNAALLLHTQVTLAEFRHCMVLGEELPWLVFPLRPGDYEGTPNAFAGGCQDVRAYDSIIAGPIGSMGFTRVEGTTLSYQPQASQEPRVSGTWDVDTSVARWTKADIMSRQSIPDYETDTLAGIWTW</sequence>
<evidence type="ECO:0000256" key="1">
    <source>
        <dbReference type="SAM" id="MobiDB-lite"/>
    </source>
</evidence>
<keyword evidence="3" id="KW-1185">Reference proteome</keyword>
<dbReference type="EMBL" id="JAGTTN010000009">
    <property type="protein sequence ID" value="MCC2034036.1"/>
    <property type="molecule type" value="Genomic_DNA"/>
</dbReference>
<dbReference type="RefSeq" id="WP_229386038.1">
    <property type="nucleotide sequence ID" value="NZ_JAGTTN010000009.1"/>
</dbReference>
<dbReference type="PROSITE" id="PS51257">
    <property type="entry name" value="PROKAR_LIPOPROTEIN"/>
    <property type="match status" value="1"/>
</dbReference>
<dbReference type="Proteomes" id="UP001139354">
    <property type="component" value="Unassembled WGS sequence"/>
</dbReference>
<feature type="compositionally biased region" description="Low complexity" evidence="1">
    <location>
        <begin position="31"/>
        <end position="46"/>
    </location>
</feature>